<dbReference type="RefSeq" id="WP_171711165.1">
    <property type="nucleotide sequence ID" value="NZ_JAAVLW010000005.1"/>
</dbReference>
<proteinExistence type="predicted"/>
<feature type="compositionally biased region" description="Basic residues" evidence="1">
    <location>
        <begin position="1"/>
        <end position="12"/>
    </location>
</feature>
<sequence>MGKSRGGSHMRHKSNDLAGISRPTATNPDHRAGKPSLTVFCCNRALSRNVSAGFASLCNLDSWELSL</sequence>
<dbReference type="AlphaFoldDB" id="A0A7Y4M318"/>
<protein>
    <submittedName>
        <fullName evidence="2">Uncharacterized protein</fullName>
    </submittedName>
</protein>
<evidence type="ECO:0000313" key="2">
    <source>
        <dbReference type="EMBL" id="NOJ48313.1"/>
    </source>
</evidence>
<gene>
    <name evidence="2" type="ORF">HCN50_19015</name>
</gene>
<feature type="region of interest" description="Disordered" evidence="1">
    <location>
        <begin position="1"/>
        <end position="33"/>
    </location>
</feature>
<evidence type="ECO:0000313" key="3">
    <source>
        <dbReference type="Proteomes" id="UP000528734"/>
    </source>
</evidence>
<accession>A0A7Y4M318</accession>
<evidence type="ECO:0000256" key="1">
    <source>
        <dbReference type="SAM" id="MobiDB-lite"/>
    </source>
</evidence>
<reference evidence="2 3" key="1">
    <citation type="submission" date="2020-03" db="EMBL/GenBank/DDBJ databases">
        <title>Bradyrhizobium diversity isolated from nodules of Muelleranthus trifoliolatus.</title>
        <authorList>
            <person name="Klepa M."/>
            <person name="Helene L."/>
            <person name="Hungria M."/>
        </authorList>
    </citation>
    <scope>NUCLEOTIDE SEQUENCE [LARGE SCALE GENOMIC DNA]</scope>
    <source>
        <strain evidence="2 3">WSM 1744</strain>
    </source>
</reference>
<comment type="caution">
    <text evidence="2">The sequence shown here is derived from an EMBL/GenBank/DDBJ whole genome shotgun (WGS) entry which is preliminary data.</text>
</comment>
<organism evidence="2 3">
    <name type="scientific">Bradyrhizobium archetypum</name>
    <dbReference type="NCBI Taxonomy" id="2721160"/>
    <lineage>
        <taxon>Bacteria</taxon>
        <taxon>Pseudomonadati</taxon>
        <taxon>Pseudomonadota</taxon>
        <taxon>Alphaproteobacteria</taxon>
        <taxon>Hyphomicrobiales</taxon>
        <taxon>Nitrobacteraceae</taxon>
        <taxon>Bradyrhizobium</taxon>
    </lineage>
</organism>
<dbReference type="EMBL" id="JAAVLW010000005">
    <property type="protein sequence ID" value="NOJ48313.1"/>
    <property type="molecule type" value="Genomic_DNA"/>
</dbReference>
<keyword evidence="3" id="KW-1185">Reference proteome</keyword>
<name>A0A7Y4M318_9BRAD</name>
<dbReference type="Proteomes" id="UP000528734">
    <property type="component" value="Unassembled WGS sequence"/>
</dbReference>